<keyword evidence="2" id="KW-0808">Transferase</keyword>
<dbReference type="PANTHER" id="PTHR43712">
    <property type="entry name" value="PUTATIVE (AFU_ORTHOLOGUE AFUA_4G14580)-RELATED"/>
    <property type="match status" value="1"/>
</dbReference>
<keyword evidence="8" id="KW-1185">Reference proteome</keyword>
<dbReference type="SUPFAM" id="SSF53335">
    <property type="entry name" value="S-adenosyl-L-methionine-dependent methyltransferases"/>
    <property type="match status" value="1"/>
</dbReference>
<dbReference type="GO" id="GO:0008171">
    <property type="term" value="F:O-methyltransferase activity"/>
    <property type="evidence" value="ECO:0007669"/>
    <property type="project" value="InterPro"/>
</dbReference>
<dbReference type="InterPro" id="IPR016461">
    <property type="entry name" value="COMT-like"/>
</dbReference>
<dbReference type="InterPro" id="IPR012967">
    <property type="entry name" value="COMT_dimerisation"/>
</dbReference>
<dbReference type="Pfam" id="PF00891">
    <property type="entry name" value="Methyltransf_2"/>
    <property type="match status" value="1"/>
</dbReference>
<dbReference type="InterPro" id="IPR029063">
    <property type="entry name" value="SAM-dependent_MTases_sf"/>
</dbReference>
<organism evidence="7 8">
    <name type="scientific">Daldinia eschscholtzii</name>
    <dbReference type="NCBI Taxonomy" id="292717"/>
    <lineage>
        <taxon>Eukaryota</taxon>
        <taxon>Fungi</taxon>
        <taxon>Dikarya</taxon>
        <taxon>Ascomycota</taxon>
        <taxon>Pezizomycotina</taxon>
        <taxon>Sordariomycetes</taxon>
        <taxon>Xylariomycetidae</taxon>
        <taxon>Xylariales</taxon>
        <taxon>Hypoxylaceae</taxon>
        <taxon>Daldinia</taxon>
    </lineage>
</organism>
<protein>
    <recommendedName>
        <fullName evidence="9">O-methyltransferase</fullName>
    </recommendedName>
</protein>
<dbReference type="PIRSF" id="PIRSF005739">
    <property type="entry name" value="O-mtase"/>
    <property type="match status" value="1"/>
</dbReference>
<dbReference type="AlphaFoldDB" id="A0AAX6ML68"/>
<accession>A0AAX6ML68</accession>
<dbReference type="Gene3D" id="3.40.50.150">
    <property type="entry name" value="Vaccinia Virus protein VP39"/>
    <property type="match status" value="1"/>
</dbReference>
<dbReference type="SUPFAM" id="SSF46785">
    <property type="entry name" value="Winged helix' DNA-binding domain"/>
    <property type="match status" value="1"/>
</dbReference>
<name>A0AAX6ML68_9PEZI</name>
<keyword evidence="3" id="KW-0949">S-adenosyl-L-methionine</keyword>
<dbReference type="Pfam" id="PF08100">
    <property type="entry name" value="Dimerisation"/>
    <property type="match status" value="1"/>
</dbReference>
<dbReference type="GO" id="GO:0046983">
    <property type="term" value="F:protein dimerization activity"/>
    <property type="evidence" value="ECO:0007669"/>
    <property type="project" value="InterPro"/>
</dbReference>
<feature type="domain" description="O-methyltransferase dimerisation" evidence="6">
    <location>
        <begin position="63"/>
        <end position="132"/>
    </location>
</feature>
<dbReference type="InterPro" id="IPR036390">
    <property type="entry name" value="WH_DNA-bd_sf"/>
</dbReference>
<dbReference type="Proteomes" id="UP001369815">
    <property type="component" value="Unassembled WGS sequence"/>
</dbReference>
<proteinExistence type="predicted"/>
<gene>
    <name evidence="7" type="ORF">Daesc_005714</name>
</gene>
<dbReference type="InterPro" id="IPR036388">
    <property type="entry name" value="WH-like_DNA-bd_sf"/>
</dbReference>
<evidence type="ECO:0000313" key="7">
    <source>
        <dbReference type="EMBL" id="KAK6953410.1"/>
    </source>
</evidence>
<evidence type="ECO:0000259" key="5">
    <source>
        <dbReference type="Pfam" id="PF00891"/>
    </source>
</evidence>
<comment type="caution">
    <text evidence="7">The sequence shown here is derived from an EMBL/GenBank/DDBJ whole genome shotgun (WGS) entry which is preliminary data.</text>
</comment>
<evidence type="ECO:0000256" key="2">
    <source>
        <dbReference type="ARBA" id="ARBA00022679"/>
    </source>
</evidence>
<evidence type="ECO:0000256" key="4">
    <source>
        <dbReference type="PIRSR" id="PIRSR005739-1"/>
    </source>
</evidence>
<keyword evidence="1" id="KW-0489">Methyltransferase</keyword>
<feature type="active site" description="Proton acceptor" evidence="4">
    <location>
        <position position="305"/>
    </location>
</feature>
<dbReference type="PROSITE" id="PS51683">
    <property type="entry name" value="SAM_OMT_II"/>
    <property type="match status" value="1"/>
</dbReference>
<feature type="domain" description="O-methyltransferase C-terminal" evidence="5">
    <location>
        <begin position="229"/>
        <end position="375"/>
    </location>
</feature>
<dbReference type="Gene3D" id="1.10.10.10">
    <property type="entry name" value="Winged helix-like DNA-binding domain superfamily/Winged helix DNA-binding domain"/>
    <property type="match status" value="1"/>
</dbReference>
<dbReference type="InterPro" id="IPR001077">
    <property type="entry name" value="COMT_C"/>
</dbReference>
<sequence length="397" mass="44257">MLPDTDRREALDIASTITKALSEESGRDLSESVRVKSLEAARKLHDTLEKPGDGILKVAFTPVLWMCIRTCLELNVFRMLENNDAVSAEEIAKANGADEVLIRRLLRILTALGYVAEKGNGLYGATKWSSHLGQRTTEGTVRFDFFAPSAIEAPKWFKKTGYQLPTDPAKGLVQATHGFDEPTFTWLTRPEAKEVWDNANTFFEADRGSSPSWVSWFPVQEKLLDGYNKDLPVLVDVAGGRGHDVVEFCNKFPDVEGRLILQDQRPVLDSSVADLPATVEKYPINFFEEAPVKGSRIYFTKYILHDWHDDTCLQILKNVSSAMTKGYSYLVINDMILPEENCSLFPALWDMTLFMVLSAQERTASQWKSLLTAAGLVIEGMYPPPGDGLGIIIATLA</sequence>
<evidence type="ECO:0000256" key="3">
    <source>
        <dbReference type="ARBA" id="ARBA00022691"/>
    </source>
</evidence>
<dbReference type="GO" id="GO:0032259">
    <property type="term" value="P:methylation"/>
    <property type="evidence" value="ECO:0007669"/>
    <property type="project" value="UniProtKB-KW"/>
</dbReference>
<dbReference type="EMBL" id="JBANMG010000005">
    <property type="protein sequence ID" value="KAK6953410.1"/>
    <property type="molecule type" value="Genomic_DNA"/>
</dbReference>
<reference evidence="7 8" key="1">
    <citation type="journal article" date="2024" name="Front Chem Biol">
        <title>Unveiling the potential of Daldinia eschscholtzii MFLUCC 19-0629 through bioactivity and bioinformatics studies for enhanced sustainable agriculture production.</title>
        <authorList>
            <person name="Brooks S."/>
            <person name="Weaver J.A."/>
            <person name="Klomchit A."/>
            <person name="Alharthi S.A."/>
            <person name="Onlamun T."/>
            <person name="Nurani R."/>
            <person name="Vong T.K."/>
            <person name="Alberti F."/>
            <person name="Greco C."/>
        </authorList>
    </citation>
    <scope>NUCLEOTIDE SEQUENCE [LARGE SCALE GENOMIC DNA]</scope>
    <source>
        <strain evidence="7">MFLUCC 19-0629</strain>
    </source>
</reference>
<evidence type="ECO:0008006" key="9">
    <source>
        <dbReference type="Google" id="ProtNLM"/>
    </source>
</evidence>
<evidence type="ECO:0000313" key="8">
    <source>
        <dbReference type="Proteomes" id="UP001369815"/>
    </source>
</evidence>
<evidence type="ECO:0000256" key="1">
    <source>
        <dbReference type="ARBA" id="ARBA00022603"/>
    </source>
</evidence>
<dbReference type="PANTHER" id="PTHR43712:SF1">
    <property type="entry name" value="HYPOTHETICAL O-METHYLTRANSFERASE (EUROFUNG)-RELATED"/>
    <property type="match status" value="1"/>
</dbReference>
<evidence type="ECO:0000259" key="6">
    <source>
        <dbReference type="Pfam" id="PF08100"/>
    </source>
</evidence>